<protein>
    <submittedName>
        <fullName evidence="2">Transposase</fullName>
    </submittedName>
</protein>
<comment type="caution">
    <text evidence="2">The sequence shown here is derived from an EMBL/GenBank/DDBJ whole genome shotgun (WGS) entry which is preliminary data.</text>
</comment>
<organism evidence="2 3">
    <name type="scientific">Pseudomonas lalucatii</name>
    <dbReference type="NCBI Taxonomy" id="1424203"/>
    <lineage>
        <taxon>Bacteria</taxon>
        <taxon>Pseudomonadati</taxon>
        <taxon>Pseudomonadota</taxon>
        <taxon>Gammaproteobacteria</taxon>
        <taxon>Pseudomonadales</taxon>
        <taxon>Pseudomonadaceae</taxon>
        <taxon>Pseudomonas</taxon>
    </lineage>
</organism>
<dbReference type="Pfam" id="PF13276">
    <property type="entry name" value="HTH_21"/>
    <property type="match status" value="1"/>
</dbReference>
<accession>A0ABS5PZT8</accession>
<dbReference type="Proteomes" id="UP001196601">
    <property type="component" value="Unassembled WGS sequence"/>
</dbReference>
<feature type="domain" description="HTH-like" evidence="1">
    <location>
        <begin position="5"/>
        <end position="51"/>
    </location>
</feature>
<evidence type="ECO:0000259" key="1">
    <source>
        <dbReference type="Pfam" id="PF13276"/>
    </source>
</evidence>
<dbReference type="EMBL" id="JADPMV010000001">
    <property type="protein sequence ID" value="MBS7661593.1"/>
    <property type="molecule type" value="Genomic_DNA"/>
</dbReference>
<gene>
    <name evidence="2" type="ORF">I0D00_06470</name>
</gene>
<dbReference type="InterPro" id="IPR025948">
    <property type="entry name" value="HTH-like_dom"/>
</dbReference>
<evidence type="ECO:0000313" key="3">
    <source>
        <dbReference type="Proteomes" id="UP001196601"/>
    </source>
</evidence>
<reference evidence="2 3" key="1">
    <citation type="journal article" date="2021" name="Syst. Appl. Microbiol.">
        <title>Pseudomonas lalucatii sp. nov. isolated from Vallgornera, a karstic cave in Mallorca, Western Mediterranean.</title>
        <authorList>
            <person name="Busquets A."/>
            <person name="Mulet M."/>
            <person name="Gomila M."/>
            <person name="Garcia-Valdes E."/>
        </authorList>
    </citation>
    <scope>NUCLEOTIDE SEQUENCE [LARGE SCALE GENOMIC DNA]</scope>
    <source>
        <strain evidence="2 3">R1b54</strain>
    </source>
</reference>
<name>A0ABS5PZT8_9PSED</name>
<evidence type="ECO:0000313" key="2">
    <source>
        <dbReference type="EMBL" id="MBS7661593.1"/>
    </source>
</evidence>
<proteinExistence type="predicted"/>
<sequence length="91" mass="10214">MANRSLSKEIRTIHHELNGIYGHRRIKAELTAMGHTRGRHRVARLLREACMFGCASAGGWFPAVATIYPLRRITWIASSLRIMPTGTGSRI</sequence>
<keyword evidence="3" id="KW-1185">Reference proteome</keyword>